<feature type="chain" id="PRO_5034765268" evidence="1">
    <location>
        <begin position="18"/>
        <end position="99"/>
    </location>
</feature>
<evidence type="ECO:0000313" key="2">
    <source>
        <dbReference type="EMBL" id="GES81061.1"/>
    </source>
</evidence>
<keyword evidence="1" id="KW-0732">Signal</keyword>
<feature type="signal peptide" evidence="1">
    <location>
        <begin position="1"/>
        <end position="17"/>
    </location>
</feature>
<evidence type="ECO:0000256" key="1">
    <source>
        <dbReference type="SAM" id="SignalP"/>
    </source>
</evidence>
<reference evidence="2" key="1">
    <citation type="submission" date="2019-10" db="EMBL/GenBank/DDBJ databases">
        <title>Conservation and host-specific expression of non-tandemly repeated heterogenous ribosome RNA gene in arbuscular mycorrhizal fungi.</title>
        <authorList>
            <person name="Maeda T."/>
            <person name="Kobayashi Y."/>
            <person name="Nakagawa T."/>
            <person name="Ezawa T."/>
            <person name="Yamaguchi K."/>
            <person name="Bino T."/>
            <person name="Nishimoto Y."/>
            <person name="Shigenobu S."/>
            <person name="Kawaguchi M."/>
        </authorList>
    </citation>
    <scope>NUCLEOTIDE SEQUENCE</scope>
    <source>
        <strain evidence="2">HR1</strain>
    </source>
</reference>
<name>A0A8H3L8N6_9GLOM</name>
<evidence type="ECO:0000313" key="3">
    <source>
        <dbReference type="Proteomes" id="UP000615446"/>
    </source>
</evidence>
<protein>
    <submittedName>
        <fullName evidence="2">Uncharacterized protein</fullName>
    </submittedName>
</protein>
<sequence>MLYKIIVILLFVQLASAFSLEAYSEVNYQGSYTRYDQKGTYSPGYTISSYHWNSPAGDGCCVKMCDGNREVGYWCQAHDHDVSNFNKIVIGCDNDKLEC</sequence>
<dbReference type="AlphaFoldDB" id="A0A8H3L8N6"/>
<gene>
    <name evidence="2" type="ORF">RCL2_000832200</name>
</gene>
<dbReference type="OrthoDB" id="2316279at2759"/>
<accession>A0A8H3L8N6</accession>
<organism evidence="2 3">
    <name type="scientific">Rhizophagus clarus</name>
    <dbReference type="NCBI Taxonomy" id="94130"/>
    <lineage>
        <taxon>Eukaryota</taxon>
        <taxon>Fungi</taxon>
        <taxon>Fungi incertae sedis</taxon>
        <taxon>Mucoromycota</taxon>
        <taxon>Glomeromycotina</taxon>
        <taxon>Glomeromycetes</taxon>
        <taxon>Glomerales</taxon>
        <taxon>Glomeraceae</taxon>
        <taxon>Rhizophagus</taxon>
    </lineage>
</organism>
<dbReference type="EMBL" id="BLAL01000053">
    <property type="protein sequence ID" value="GES81061.1"/>
    <property type="molecule type" value="Genomic_DNA"/>
</dbReference>
<dbReference type="Proteomes" id="UP000615446">
    <property type="component" value="Unassembled WGS sequence"/>
</dbReference>
<comment type="caution">
    <text evidence="2">The sequence shown here is derived from an EMBL/GenBank/DDBJ whole genome shotgun (WGS) entry which is preliminary data.</text>
</comment>
<proteinExistence type="predicted"/>